<sequence length="60" mass="7144">MPNRKPCTLKPAEYRYQAFRAFRASAYLLGMDPEELRHKQQIIQATLPPKRASRLDRWNN</sequence>
<comment type="caution">
    <text evidence="1">The sequence shown here is derived from an EMBL/GenBank/DDBJ whole genome shotgun (WGS) entry which is preliminary data.</text>
</comment>
<keyword evidence="2" id="KW-1185">Reference proteome</keyword>
<evidence type="ECO:0000313" key="2">
    <source>
        <dbReference type="Proteomes" id="UP000476332"/>
    </source>
</evidence>
<proteinExistence type="predicted"/>
<dbReference type="EMBL" id="JAAAMJ010000001">
    <property type="protein sequence ID" value="NDV85357.1"/>
    <property type="molecule type" value="Genomic_DNA"/>
</dbReference>
<organism evidence="1 2">
    <name type="scientific">Aurantimonas aggregata</name>
    <dbReference type="NCBI Taxonomy" id="2047720"/>
    <lineage>
        <taxon>Bacteria</taxon>
        <taxon>Pseudomonadati</taxon>
        <taxon>Pseudomonadota</taxon>
        <taxon>Alphaproteobacteria</taxon>
        <taxon>Hyphomicrobiales</taxon>
        <taxon>Aurantimonadaceae</taxon>
        <taxon>Aurantimonas</taxon>
    </lineage>
</organism>
<reference evidence="1 2" key="1">
    <citation type="submission" date="2020-01" db="EMBL/GenBank/DDBJ databases">
        <title>Genomes of bacteria type strains.</title>
        <authorList>
            <person name="Chen J."/>
            <person name="Zhu S."/>
            <person name="Chen J."/>
        </authorList>
    </citation>
    <scope>NUCLEOTIDE SEQUENCE [LARGE SCALE GENOMIC DNA]</scope>
    <source>
        <strain evidence="1 2">KCTC 52919</strain>
    </source>
</reference>
<dbReference type="AlphaFoldDB" id="A0A6L9MC69"/>
<dbReference type="RefSeq" id="WP_163042094.1">
    <property type="nucleotide sequence ID" value="NZ_JAAAMJ010000001.1"/>
</dbReference>
<name>A0A6L9MC69_9HYPH</name>
<gene>
    <name evidence="1" type="ORF">GTW51_01435</name>
</gene>
<dbReference type="Proteomes" id="UP000476332">
    <property type="component" value="Unassembled WGS sequence"/>
</dbReference>
<accession>A0A6L9MC69</accession>
<evidence type="ECO:0000313" key="1">
    <source>
        <dbReference type="EMBL" id="NDV85357.1"/>
    </source>
</evidence>
<protein>
    <submittedName>
        <fullName evidence="1">Uncharacterized protein</fullName>
    </submittedName>
</protein>